<keyword evidence="1" id="KW-0472">Membrane</keyword>
<reference evidence="2 3" key="1">
    <citation type="submission" date="2020-07" db="EMBL/GenBank/DDBJ databases">
        <authorList>
            <person name="Sun Q."/>
        </authorList>
    </citation>
    <scope>NUCLEOTIDE SEQUENCE [LARGE SCALE GENOMIC DNA]</scope>
    <source>
        <strain evidence="2 3">CGMCC 1.13654</strain>
    </source>
</reference>
<comment type="caution">
    <text evidence="2">The sequence shown here is derived from an EMBL/GenBank/DDBJ whole genome shotgun (WGS) entry which is preliminary data.</text>
</comment>
<evidence type="ECO:0000313" key="3">
    <source>
        <dbReference type="Proteomes" id="UP000570166"/>
    </source>
</evidence>
<keyword evidence="1" id="KW-0812">Transmembrane</keyword>
<dbReference type="Proteomes" id="UP000570166">
    <property type="component" value="Unassembled WGS sequence"/>
</dbReference>
<evidence type="ECO:0000313" key="2">
    <source>
        <dbReference type="EMBL" id="MBA2935439.1"/>
    </source>
</evidence>
<keyword evidence="1" id="KW-1133">Transmembrane helix</keyword>
<evidence type="ECO:0000256" key="1">
    <source>
        <dbReference type="SAM" id="Phobius"/>
    </source>
</evidence>
<feature type="transmembrane region" description="Helical" evidence="1">
    <location>
        <begin position="50"/>
        <end position="69"/>
    </location>
</feature>
<organism evidence="2 3">
    <name type="scientific">Sphingomonas chungangi</name>
    <dbReference type="NCBI Taxonomy" id="2683589"/>
    <lineage>
        <taxon>Bacteria</taxon>
        <taxon>Pseudomonadati</taxon>
        <taxon>Pseudomonadota</taxon>
        <taxon>Alphaproteobacteria</taxon>
        <taxon>Sphingomonadales</taxon>
        <taxon>Sphingomonadaceae</taxon>
        <taxon>Sphingomonas</taxon>
    </lineage>
</organism>
<keyword evidence="3" id="KW-1185">Reference proteome</keyword>
<dbReference type="RefSeq" id="WP_160365420.1">
    <property type="nucleotide sequence ID" value="NZ_JACEIB010000025.1"/>
</dbReference>
<name>A0A838LA35_9SPHN</name>
<accession>A0A838LA35</accession>
<proteinExistence type="predicted"/>
<feature type="transmembrane region" description="Helical" evidence="1">
    <location>
        <begin position="12"/>
        <end position="30"/>
    </location>
</feature>
<protein>
    <submittedName>
        <fullName evidence="2">Uncharacterized protein</fullName>
    </submittedName>
</protein>
<dbReference type="AlphaFoldDB" id="A0A838LA35"/>
<dbReference type="EMBL" id="JACEIB010000025">
    <property type="protein sequence ID" value="MBA2935439.1"/>
    <property type="molecule type" value="Genomic_DNA"/>
</dbReference>
<feature type="transmembrane region" description="Helical" evidence="1">
    <location>
        <begin position="81"/>
        <end position="104"/>
    </location>
</feature>
<sequence>MAYLDEDDARQGNPAFVLVFGVIAAIALPLAAGRGLVGASFADAASAGKLAGGMFANVLIICIGVYFLGLRRCPRAWCKPALAIVGTVAAFFTLVGVGAANYAVQQDLVRSLSQTRTVLGGDRSNLEPGTDAGPLTRMNAASLNAILAQSRAFDADAEAAGLKQILMLDIPGRGSPVLKHCDAFRALGDEARTDSRMIDRAFGPGVAIGRAAEEKGELPAGTTNDWIRGSKMTEPLAVRKWTLSADIADHARSVCATLSSRPWLRQDARVMFVHAADSIAVNRSLQQVQADFAEINAIDARSAKDLSGAIQSAQARMTRMSQ</sequence>
<gene>
    <name evidence="2" type="ORF">HZF05_15235</name>
</gene>